<dbReference type="EMBL" id="CP092875">
    <property type="protein sequence ID" value="UYV75704.1"/>
    <property type="molecule type" value="Genomic_DNA"/>
</dbReference>
<feature type="compositionally biased region" description="Low complexity" evidence="1">
    <location>
        <begin position="59"/>
        <end position="68"/>
    </location>
</feature>
<sequence>MLTIHQWAREKFHFSSEKMKDRLPTRISKRVKWFGSIILKTRNDSLQNFNISWKDPKKSSTASMMSSTGDSEDSDI</sequence>
<protein>
    <submittedName>
        <fullName evidence="2">Uncharacterized protein</fullName>
    </submittedName>
</protein>
<feature type="region of interest" description="Disordered" evidence="1">
    <location>
        <begin position="54"/>
        <end position="76"/>
    </location>
</feature>
<evidence type="ECO:0000313" key="2">
    <source>
        <dbReference type="EMBL" id="UYV75704.1"/>
    </source>
</evidence>
<evidence type="ECO:0000256" key="1">
    <source>
        <dbReference type="SAM" id="MobiDB-lite"/>
    </source>
</evidence>
<accession>A0ABY6L3I0</accession>
<evidence type="ECO:0000313" key="3">
    <source>
        <dbReference type="Proteomes" id="UP001235939"/>
    </source>
</evidence>
<name>A0ABY6L3I0_9ARAC</name>
<dbReference type="Proteomes" id="UP001235939">
    <property type="component" value="Chromosome 13"/>
</dbReference>
<reference evidence="2 3" key="1">
    <citation type="submission" date="2022-01" db="EMBL/GenBank/DDBJ databases">
        <title>A chromosomal length assembly of Cordylochernes scorpioides.</title>
        <authorList>
            <person name="Zeh D."/>
            <person name="Zeh J."/>
        </authorList>
    </citation>
    <scope>NUCLEOTIDE SEQUENCE [LARGE SCALE GENOMIC DNA]</scope>
    <source>
        <strain evidence="2">IN4F17</strain>
        <tissue evidence="2">Whole Body</tissue>
    </source>
</reference>
<organism evidence="2 3">
    <name type="scientific">Cordylochernes scorpioides</name>
    <dbReference type="NCBI Taxonomy" id="51811"/>
    <lineage>
        <taxon>Eukaryota</taxon>
        <taxon>Metazoa</taxon>
        <taxon>Ecdysozoa</taxon>
        <taxon>Arthropoda</taxon>
        <taxon>Chelicerata</taxon>
        <taxon>Arachnida</taxon>
        <taxon>Pseudoscorpiones</taxon>
        <taxon>Cheliferoidea</taxon>
        <taxon>Chernetidae</taxon>
        <taxon>Cordylochernes</taxon>
    </lineage>
</organism>
<keyword evidence="3" id="KW-1185">Reference proteome</keyword>
<gene>
    <name evidence="2" type="ORF">LAZ67_13001058</name>
</gene>
<proteinExistence type="predicted"/>